<dbReference type="Proteomes" id="UP000305131">
    <property type="component" value="Unassembled WGS sequence"/>
</dbReference>
<accession>A0A6C1KUA4</accession>
<evidence type="ECO:0000313" key="3">
    <source>
        <dbReference type="Proteomes" id="UP000305131"/>
    </source>
</evidence>
<comment type="caution">
    <text evidence="2">The sequence shown here is derived from an EMBL/GenBank/DDBJ whole genome shotgun (WGS) entry which is preliminary data.</text>
</comment>
<evidence type="ECO:0000256" key="1">
    <source>
        <dbReference type="SAM" id="Phobius"/>
    </source>
</evidence>
<dbReference type="GeneID" id="95772579"/>
<dbReference type="RefSeq" id="WP_138398187.1">
    <property type="nucleotide sequence ID" value="NZ_JBAFVI010000015.1"/>
</dbReference>
<protein>
    <submittedName>
        <fullName evidence="2">DUF2946 domain-containing protein</fullName>
    </submittedName>
</protein>
<organism evidence="2 3">
    <name type="scientific">Xanthobacter autotrophicus</name>
    <dbReference type="NCBI Taxonomy" id="280"/>
    <lineage>
        <taxon>Bacteria</taxon>
        <taxon>Pseudomonadati</taxon>
        <taxon>Pseudomonadota</taxon>
        <taxon>Alphaproteobacteria</taxon>
        <taxon>Hyphomicrobiales</taxon>
        <taxon>Xanthobacteraceae</taxon>
        <taxon>Xanthobacter</taxon>
    </lineage>
</organism>
<evidence type="ECO:0000313" key="2">
    <source>
        <dbReference type="EMBL" id="TLX44336.1"/>
    </source>
</evidence>
<reference evidence="2 3" key="1">
    <citation type="submission" date="2019-05" db="EMBL/GenBank/DDBJ databases">
        <authorList>
            <person name="Zhou X."/>
        </authorList>
    </citation>
    <scope>NUCLEOTIDE SEQUENCE [LARGE SCALE GENOMIC DNA]</scope>
    <source>
        <strain evidence="2 3">DSM 432</strain>
    </source>
</reference>
<dbReference type="InterPro" id="IPR021333">
    <property type="entry name" value="DUF2946"/>
</dbReference>
<keyword evidence="1" id="KW-1133">Transmembrane helix</keyword>
<gene>
    <name evidence="2" type="ORF">FBQ73_03800</name>
</gene>
<feature type="transmembrane region" description="Helical" evidence="1">
    <location>
        <begin position="12"/>
        <end position="34"/>
    </location>
</feature>
<keyword evidence="1" id="KW-0812">Transmembrane</keyword>
<proteinExistence type="predicted"/>
<dbReference type="AlphaFoldDB" id="A0A6C1KUA4"/>
<keyword evidence="1" id="KW-0472">Membrane</keyword>
<dbReference type="EMBL" id="VAUP01000010">
    <property type="protein sequence ID" value="TLX44336.1"/>
    <property type="molecule type" value="Genomic_DNA"/>
</dbReference>
<sequence length="128" mass="13329">MVGRRDRKWAIGWIAAFAAAYALVFQIVLTSALLASVSTVGADAATPLCLSGASADAHADEGGKTSSSIVHCPLCLSRTDVAVLTPPVMVALTDRVAIELHFRAVLRSSLQGQSFGLPFQPRAPPSLA</sequence>
<dbReference type="Pfam" id="PF11162">
    <property type="entry name" value="DUF2946"/>
    <property type="match status" value="1"/>
</dbReference>
<dbReference type="OrthoDB" id="8129627at2"/>
<name>A0A6C1KUA4_XANAU</name>